<evidence type="ECO:0000313" key="2">
    <source>
        <dbReference type="EMBL" id="EBU6393030.1"/>
    </source>
</evidence>
<feature type="transmembrane region" description="Helical" evidence="1">
    <location>
        <begin position="240"/>
        <end position="260"/>
    </location>
</feature>
<evidence type="ECO:0008006" key="4">
    <source>
        <dbReference type="Google" id="ProtNLM"/>
    </source>
</evidence>
<feature type="transmembrane region" description="Helical" evidence="1">
    <location>
        <begin position="45"/>
        <end position="62"/>
    </location>
</feature>
<keyword evidence="1" id="KW-0472">Membrane</keyword>
<comment type="caution">
    <text evidence="2">The sequence shown here is derived from an EMBL/GenBank/DDBJ whole genome shotgun (WGS) entry which is preliminary data.</text>
</comment>
<organism evidence="2">
    <name type="scientific">Salmonella enterica subsp. enterica serovar Napoli</name>
    <dbReference type="NCBI Taxonomy" id="1151001"/>
    <lineage>
        <taxon>Bacteria</taxon>
        <taxon>Pseudomonadati</taxon>
        <taxon>Pseudomonadota</taxon>
        <taxon>Gammaproteobacteria</taxon>
        <taxon>Enterobacterales</taxon>
        <taxon>Enterobacteriaceae</taxon>
        <taxon>Salmonella</taxon>
    </lineage>
</organism>
<dbReference type="EMBL" id="AAHMAG010000099">
    <property type="protein sequence ID" value="EBX7092247.1"/>
    <property type="molecule type" value="Genomic_DNA"/>
</dbReference>
<protein>
    <recommendedName>
        <fullName evidence="4">O-antigen polymerase</fullName>
    </recommendedName>
</protein>
<proteinExistence type="predicted"/>
<evidence type="ECO:0000256" key="1">
    <source>
        <dbReference type="SAM" id="Phobius"/>
    </source>
</evidence>
<dbReference type="EMBL" id="AAHCRV010000104">
    <property type="protein sequence ID" value="EBU6393030.1"/>
    <property type="molecule type" value="Genomic_DNA"/>
</dbReference>
<feature type="transmembrane region" description="Helical" evidence="1">
    <location>
        <begin position="313"/>
        <end position="334"/>
    </location>
</feature>
<keyword evidence="1" id="KW-0812">Transmembrane</keyword>
<reference evidence="2" key="1">
    <citation type="submission" date="2018-06" db="EMBL/GenBank/DDBJ databases">
        <authorList>
            <person name="Ashton P.M."/>
            <person name="Dallman T."/>
            <person name="Nair S."/>
            <person name="De Pinna E."/>
            <person name="Peters T."/>
            <person name="Grant K."/>
        </authorList>
    </citation>
    <scope>NUCLEOTIDE SEQUENCE</scope>
    <source>
        <strain evidence="2">161071</strain>
        <strain evidence="3">307234</strain>
    </source>
</reference>
<feature type="transmembrane region" description="Helical" evidence="1">
    <location>
        <begin position="98"/>
        <end position="116"/>
    </location>
</feature>
<dbReference type="AlphaFoldDB" id="A0A5I5SDI5"/>
<gene>
    <name evidence="2" type="ORF">DRA33_23720</name>
    <name evidence="3" type="ORF">DS367_24010</name>
</gene>
<accession>A0A5I5SDI5</accession>
<keyword evidence="1" id="KW-1133">Transmembrane helix</keyword>
<evidence type="ECO:0000313" key="3">
    <source>
        <dbReference type="EMBL" id="EBX7092247.1"/>
    </source>
</evidence>
<feature type="transmembrane region" description="Helical" evidence="1">
    <location>
        <begin position="346"/>
        <end position="365"/>
    </location>
</feature>
<feature type="transmembrane region" description="Helical" evidence="1">
    <location>
        <begin position="69"/>
        <end position="86"/>
    </location>
</feature>
<name>A0A5I5SDI5_SALET</name>
<sequence>MAITNRRPTKDKGAIIISLLFIAIYLFEAASKYYRHEYNNTPSNVPRVVFLLVCIMIIISRLNIKSLSFIFACLFATAWFMVGLVFNDSIIGGDVISSAFQFFKYISGLLVMYAFYTCTNKKILANTFFYLFIFNCLAAIVSFIFDIEWMRTYGHIRDINDNFIDSRFGFNGFILEQNISTFFYVAGLYCTYFQVKYAGKSYIYILIAIFGCLIIGTKSIFLSLLFIPAFLFIKQNNIKLLFFTLALAVVVVLLAGANIVDYDTLNEILSFRPYNYVNRLSPLLDSYDVFNLIFGFQISDYTEYLTEFEIVDMVSFFGVVVTFIYLILFVYLCYIFGVNSNNKELIFNYALTISFISFLSGHLFYDPISMIYTAFGLTSICINKEIYK</sequence>
<feature type="transmembrane region" description="Helical" evidence="1">
    <location>
        <begin position="128"/>
        <end position="145"/>
    </location>
</feature>
<feature type="transmembrane region" description="Helical" evidence="1">
    <location>
        <begin position="202"/>
        <end position="233"/>
    </location>
</feature>